<evidence type="ECO:0000256" key="4">
    <source>
        <dbReference type="SAM" id="Phobius"/>
    </source>
</evidence>
<reference evidence="5" key="1">
    <citation type="submission" date="2021-01" db="EMBL/GenBank/DDBJ databases">
        <title>Phytophthora aleatoria, a newly-described species from Pinus radiata is distinct from Phytophthora cactorum isolates based on comparative genomics.</title>
        <authorList>
            <person name="Mcdougal R."/>
            <person name="Panda P."/>
            <person name="Williams N."/>
            <person name="Studholme D.J."/>
        </authorList>
    </citation>
    <scope>NUCLEOTIDE SEQUENCE</scope>
    <source>
        <strain evidence="5">NZFS 4037</strain>
    </source>
</reference>
<evidence type="ECO:0000256" key="2">
    <source>
        <dbReference type="ARBA" id="ARBA00022737"/>
    </source>
</evidence>
<keyword evidence="4" id="KW-1133">Transmembrane helix</keyword>
<comment type="caution">
    <text evidence="5">The sequence shown here is derived from an EMBL/GenBank/DDBJ whole genome shotgun (WGS) entry which is preliminary data.</text>
</comment>
<dbReference type="PANTHER" id="PTHR48051:SF1">
    <property type="entry name" value="RAS SUPPRESSOR PROTEIN 1"/>
    <property type="match status" value="1"/>
</dbReference>
<proteinExistence type="predicted"/>
<keyword evidence="4" id="KW-0472">Membrane</keyword>
<dbReference type="PROSITE" id="PS51450">
    <property type="entry name" value="LRR"/>
    <property type="match status" value="1"/>
</dbReference>
<keyword evidence="1" id="KW-0433">Leucine-rich repeat</keyword>
<dbReference type="GO" id="GO:0005737">
    <property type="term" value="C:cytoplasm"/>
    <property type="evidence" value="ECO:0007669"/>
    <property type="project" value="TreeGrafter"/>
</dbReference>
<feature type="region of interest" description="Disordered" evidence="3">
    <location>
        <begin position="522"/>
        <end position="546"/>
    </location>
</feature>
<evidence type="ECO:0000313" key="6">
    <source>
        <dbReference type="Proteomes" id="UP000709295"/>
    </source>
</evidence>
<dbReference type="InterPro" id="IPR003591">
    <property type="entry name" value="Leu-rich_rpt_typical-subtyp"/>
</dbReference>
<dbReference type="InterPro" id="IPR050216">
    <property type="entry name" value="LRR_domain-containing"/>
</dbReference>
<dbReference type="PANTHER" id="PTHR48051">
    <property type="match status" value="1"/>
</dbReference>
<evidence type="ECO:0000256" key="3">
    <source>
        <dbReference type="SAM" id="MobiDB-lite"/>
    </source>
</evidence>
<name>A0A8J5IKT1_9STRA</name>
<feature type="region of interest" description="Disordered" evidence="3">
    <location>
        <begin position="468"/>
        <end position="494"/>
    </location>
</feature>
<dbReference type="InterPro" id="IPR001611">
    <property type="entry name" value="Leu-rich_rpt"/>
</dbReference>
<keyword evidence="6" id="KW-1185">Reference proteome</keyword>
<evidence type="ECO:0000313" key="5">
    <source>
        <dbReference type="EMBL" id="KAG6954924.1"/>
    </source>
</evidence>
<feature type="transmembrane region" description="Helical" evidence="4">
    <location>
        <begin position="134"/>
        <end position="154"/>
    </location>
</feature>
<keyword evidence="4" id="KW-0812">Transmembrane</keyword>
<dbReference type="AlphaFoldDB" id="A0A8J5IKT1"/>
<dbReference type="EMBL" id="JAENGY010000908">
    <property type="protein sequence ID" value="KAG6954924.1"/>
    <property type="molecule type" value="Genomic_DNA"/>
</dbReference>
<evidence type="ECO:0000256" key="1">
    <source>
        <dbReference type="ARBA" id="ARBA00022614"/>
    </source>
</evidence>
<dbReference type="Pfam" id="PF13855">
    <property type="entry name" value="LRR_8"/>
    <property type="match status" value="1"/>
</dbReference>
<gene>
    <name evidence="5" type="ORF">JG688_00012127</name>
</gene>
<organism evidence="5 6">
    <name type="scientific">Phytophthora aleatoria</name>
    <dbReference type="NCBI Taxonomy" id="2496075"/>
    <lineage>
        <taxon>Eukaryota</taxon>
        <taxon>Sar</taxon>
        <taxon>Stramenopiles</taxon>
        <taxon>Oomycota</taxon>
        <taxon>Peronosporomycetes</taxon>
        <taxon>Peronosporales</taxon>
        <taxon>Peronosporaceae</taxon>
        <taxon>Phytophthora</taxon>
    </lineage>
</organism>
<sequence>MTSYPDDLQTMKELENLDLSSNYFGYFPKDLKLPKLQTLNLSTNSLASFEGVFPSLVTLDIANNNFSYVPTAIFNLSALRRLDLRGNNLTDITLTTAQFSFLQELEELDADSFGDVVCNTTEKLQTNENSSNKALIAGVMAAALVLLLILGIIFNDGCFEFEPAEMHRLERWSDVKMELAHALYSEEELFAVGSADDIALYTFPDGLPTEESEDEVKSLVQLDSRWVLDIFGSPFRQRSDLHIQTDHAICGVRRGSATPFQSMDVRRVSALHHSMPISPLGNAAHGGFHETNVEGYHEPYIHIVTKVNGALGLKPLRQQDGWIVVQALPGSPCFEAAHNKMSESAAVREFNNIPARTREQREAVCDKEQREKERLRARKEGFVRVDTSAAGSAMLVYTPQSQGFMSDADRFHSDTAGEERVAREEARARARIQQERRRHETVNRDVRRWVAMDAASAEEKRRLEALRASGSKARRNKGGEPFNPITLKYNDGNDGERLQAADTAIKQRAMLRAQNLQYHNSREGINPITGESVRRIQTRDLLPPSQ</sequence>
<dbReference type="SMART" id="SM00369">
    <property type="entry name" value="LRR_TYP"/>
    <property type="match status" value="2"/>
</dbReference>
<accession>A0A8J5IKT1</accession>
<dbReference type="Proteomes" id="UP000709295">
    <property type="component" value="Unassembled WGS sequence"/>
</dbReference>
<protein>
    <submittedName>
        <fullName evidence="5">Uncharacterized protein</fullName>
    </submittedName>
</protein>
<keyword evidence="2" id="KW-0677">Repeat</keyword>